<dbReference type="AlphaFoldDB" id="A0A3D8M327"/>
<evidence type="ECO:0000256" key="1">
    <source>
        <dbReference type="SAM" id="Phobius"/>
    </source>
</evidence>
<comment type="caution">
    <text evidence="2">The sequence shown here is derived from an EMBL/GenBank/DDBJ whole genome shotgun (WGS) entry which is preliminary data.</text>
</comment>
<keyword evidence="1" id="KW-0472">Membrane</keyword>
<keyword evidence="1" id="KW-1133">Transmembrane helix</keyword>
<organism evidence="2 3">
    <name type="scientific">Alteromonas aestuariivivens</name>
    <dbReference type="NCBI Taxonomy" id="1938339"/>
    <lineage>
        <taxon>Bacteria</taxon>
        <taxon>Pseudomonadati</taxon>
        <taxon>Pseudomonadota</taxon>
        <taxon>Gammaproteobacteria</taxon>
        <taxon>Alteromonadales</taxon>
        <taxon>Alteromonadaceae</taxon>
        <taxon>Alteromonas/Salinimonas group</taxon>
        <taxon>Alteromonas</taxon>
    </lineage>
</organism>
<sequence>MKNFILAIVIAIVLVNVFGSVASDWWGVHFVMSDGLMSPFENLLAFSAIAVVFVIIGFIVAISVVGAIILGVAAALLSILVLGVTALWPLLLVAAVIYWLQRNKRNYADEM</sequence>
<evidence type="ECO:0000313" key="2">
    <source>
        <dbReference type="EMBL" id="RDV24016.1"/>
    </source>
</evidence>
<dbReference type="EMBL" id="QRHA01000016">
    <property type="protein sequence ID" value="RDV24016.1"/>
    <property type="molecule type" value="Genomic_DNA"/>
</dbReference>
<accession>A0A3D8M327</accession>
<keyword evidence="1" id="KW-0812">Transmembrane</keyword>
<dbReference type="Proteomes" id="UP000256561">
    <property type="component" value="Unassembled WGS sequence"/>
</dbReference>
<name>A0A3D8M327_9ALTE</name>
<feature type="transmembrane region" description="Helical" evidence="1">
    <location>
        <begin position="79"/>
        <end position="101"/>
    </location>
</feature>
<reference evidence="3" key="1">
    <citation type="submission" date="2018-08" db="EMBL/GenBank/DDBJ databases">
        <authorList>
            <person name="Zhang J."/>
            <person name="Du Z.-J."/>
        </authorList>
    </citation>
    <scope>NUCLEOTIDE SEQUENCE [LARGE SCALE GENOMIC DNA]</scope>
    <source>
        <strain evidence="3">KCTC 52655</strain>
    </source>
</reference>
<proteinExistence type="predicted"/>
<evidence type="ECO:0000313" key="3">
    <source>
        <dbReference type="Proteomes" id="UP000256561"/>
    </source>
</evidence>
<protein>
    <submittedName>
        <fullName evidence="2">Uncharacterized protein</fullName>
    </submittedName>
</protein>
<keyword evidence="3" id="KW-1185">Reference proteome</keyword>
<feature type="transmembrane region" description="Helical" evidence="1">
    <location>
        <begin position="43"/>
        <end position="72"/>
    </location>
</feature>
<gene>
    <name evidence="2" type="ORF">DXV75_16280</name>
</gene>
<dbReference type="RefSeq" id="WP_115594491.1">
    <property type="nucleotide sequence ID" value="NZ_QRHA01000016.1"/>
</dbReference>